<proteinExistence type="predicted"/>
<dbReference type="Pfam" id="PF23511">
    <property type="entry name" value="Microp_apicomplexa_7"/>
    <property type="match status" value="1"/>
</dbReference>
<dbReference type="InterPro" id="IPR056326">
    <property type="entry name" value="ISD11"/>
</dbReference>
<name>A0A086JTC8_TOXGO</name>
<evidence type="ECO:0000313" key="1">
    <source>
        <dbReference type="EMBL" id="KFG35396.1"/>
    </source>
</evidence>
<organism evidence="1 2">
    <name type="scientific">Toxoplasma gondii GAB2-2007-GAL-DOM2</name>
    <dbReference type="NCBI Taxonomy" id="1130820"/>
    <lineage>
        <taxon>Eukaryota</taxon>
        <taxon>Sar</taxon>
        <taxon>Alveolata</taxon>
        <taxon>Apicomplexa</taxon>
        <taxon>Conoidasida</taxon>
        <taxon>Coccidia</taxon>
        <taxon>Eucoccidiorida</taxon>
        <taxon>Eimeriorina</taxon>
        <taxon>Sarcocystidae</taxon>
        <taxon>Toxoplasma</taxon>
    </lineage>
</organism>
<comment type="caution">
    <text evidence="1">The sequence shown here is derived from an EMBL/GenBank/DDBJ whole genome shotgun (WGS) entry which is preliminary data.</text>
</comment>
<reference evidence="1 2" key="1">
    <citation type="submission" date="2014-02" db="EMBL/GenBank/DDBJ databases">
        <authorList>
            <person name="Sibley D."/>
            <person name="Venepally P."/>
            <person name="Karamycheva S."/>
            <person name="Hadjithomas M."/>
            <person name="Khan A."/>
            <person name="Brunk B."/>
            <person name="Roos D."/>
            <person name="Caler E."/>
            <person name="Lorenzi H."/>
        </authorList>
    </citation>
    <scope>NUCLEOTIDE SEQUENCE [LARGE SCALE GENOMIC DNA]</scope>
    <source>
        <strain evidence="1 2">GAB2-2007-GAL-DOM2</strain>
    </source>
</reference>
<dbReference type="AlphaFoldDB" id="A0A086JTC8"/>
<dbReference type="EMBL" id="AHZU02001173">
    <property type="protein sequence ID" value="KFG35396.1"/>
    <property type="molecule type" value="Genomic_DNA"/>
</dbReference>
<accession>A0A086JTC8</accession>
<dbReference type="InterPro" id="IPR045297">
    <property type="entry name" value="Complex1_LYR_LYRM4"/>
</dbReference>
<dbReference type="OrthoDB" id="275715at2759"/>
<protein>
    <submittedName>
        <fullName evidence="1">Uncharacterized protein</fullName>
    </submittedName>
</protein>
<dbReference type="GO" id="GO:0016226">
    <property type="term" value="P:iron-sulfur cluster assembly"/>
    <property type="evidence" value="ECO:0007669"/>
    <property type="project" value="InterPro"/>
</dbReference>
<dbReference type="Proteomes" id="UP000028837">
    <property type="component" value="Unassembled WGS sequence"/>
</dbReference>
<sequence length="118" mass="13637">MTRPLVSKALRAAFVHTAAFSSAVPRGGSSDALIKKAELRNLYQRVREAASKFKSPMFRDYFIRRADEDFRDMQEKLLSVSAEEIEQFKKLMEDHCALLHRQSTVANLYHTDRIAYLK</sequence>
<dbReference type="CDD" id="cd20264">
    <property type="entry name" value="Complex1_LYR_LYRM4"/>
    <property type="match status" value="1"/>
</dbReference>
<dbReference type="VEuPathDB" id="ToxoDB:TGDOM2_254800"/>
<gene>
    <name evidence="1" type="ORF">TGDOM2_254800</name>
</gene>
<evidence type="ECO:0000313" key="2">
    <source>
        <dbReference type="Proteomes" id="UP000028837"/>
    </source>
</evidence>